<dbReference type="InterPro" id="IPR044068">
    <property type="entry name" value="CB"/>
</dbReference>
<dbReference type="EMBL" id="MEYS01000001">
    <property type="protein sequence ID" value="OGD34818.1"/>
    <property type="molecule type" value="Genomic_DNA"/>
</dbReference>
<comment type="caution">
    <text evidence="8">The sequence shown here is derived from an EMBL/GenBank/DDBJ whole genome shotgun (WGS) entry which is preliminary data.</text>
</comment>
<dbReference type="PANTHER" id="PTHR30349">
    <property type="entry name" value="PHAGE INTEGRASE-RELATED"/>
    <property type="match status" value="1"/>
</dbReference>
<evidence type="ECO:0008006" key="10">
    <source>
        <dbReference type="Google" id="ProtNLM"/>
    </source>
</evidence>
<dbReference type="GO" id="GO:0015074">
    <property type="term" value="P:DNA integration"/>
    <property type="evidence" value="ECO:0007669"/>
    <property type="project" value="UniProtKB-KW"/>
</dbReference>
<dbReference type="Proteomes" id="UP000176650">
    <property type="component" value="Unassembled WGS sequence"/>
</dbReference>
<dbReference type="InterPro" id="IPR004107">
    <property type="entry name" value="Integrase_SAM-like_N"/>
</dbReference>
<evidence type="ECO:0000313" key="8">
    <source>
        <dbReference type="EMBL" id="OGD34818.1"/>
    </source>
</evidence>
<dbReference type="InterPro" id="IPR010998">
    <property type="entry name" value="Integrase_recombinase_N"/>
</dbReference>
<dbReference type="GO" id="GO:0003677">
    <property type="term" value="F:DNA binding"/>
    <property type="evidence" value="ECO:0007669"/>
    <property type="project" value="UniProtKB-UniRule"/>
</dbReference>
<dbReference type="Pfam" id="PF00589">
    <property type="entry name" value="Phage_integrase"/>
    <property type="match status" value="1"/>
</dbReference>
<dbReference type="NCBIfam" id="NF040815">
    <property type="entry name" value="recomb_XerA_Arch"/>
    <property type="match status" value="1"/>
</dbReference>
<evidence type="ECO:0000313" key="9">
    <source>
        <dbReference type="Proteomes" id="UP000176650"/>
    </source>
</evidence>
<evidence type="ECO:0000259" key="7">
    <source>
        <dbReference type="PROSITE" id="PS51900"/>
    </source>
</evidence>
<evidence type="ECO:0000259" key="6">
    <source>
        <dbReference type="PROSITE" id="PS51898"/>
    </source>
</evidence>
<dbReference type="Gene3D" id="1.10.443.10">
    <property type="entry name" value="Intergrase catalytic core"/>
    <property type="match status" value="1"/>
</dbReference>
<gene>
    <name evidence="8" type="ORF">A2988_02245</name>
</gene>
<dbReference type="PANTHER" id="PTHR30349:SF41">
    <property type="entry name" value="INTEGRASE_RECOMBINASE PROTEIN MJ0367-RELATED"/>
    <property type="match status" value="1"/>
</dbReference>
<dbReference type="InterPro" id="IPR050090">
    <property type="entry name" value="Tyrosine_recombinase_XerCD"/>
</dbReference>
<dbReference type="InterPro" id="IPR011010">
    <property type="entry name" value="DNA_brk_join_enz"/>
</dbReference>
<evidence type="ECO:0000256" key="5">
    <source>
        <dbReference type="PROSITE-ProRule" id="PRU01248"/>
    </source>
</evidence>
<keyword evidence="4" id="KW-0233">DNA recombination</keyword>
<dbReference type="Gene3D" id="1.10.150.130">
    <property type="match status" value="1"/>
</dbReference>
<dbReference type="CDD" id="cd00798">
    <property type="entry name" value="INT_XerDC_C"/>
    <property type="match status" value="1"/>
</dbReference>
<sequence>MKKLVNEFLEHLEIEKNRSAKTLENYRRYLFNFLDVTGVSSPSGITADAVRRYRIHLNRVKDEHGKQLKRNTQAYYVIALRSFLKFLAKRDIATLAAEKIELPKNQERELEFLDAEELARLLKAPKGNDVAALRDKAILETLFSTGLRVAELCSLKTGDVNLDKREFAVRGKGGKLRIVFLSADAERALRAYLAEREDIYEALFVAHRKGVRPSRAALATLTPRSVQRLIKKYAVMAGIVKKVTPHQLRHSFATDLLHNGADIRSVQTMLGHASITTTQIYTHYTDKRLKEIHEKYHGKK</sequence>
<evidence type="ECO:0000256" key="4">
    <source>
        <dbReference type="ARBA" id="ARBA00023172"/>
    </source>
</evidence>
<evidence type="ECO:0000256" key="2">
    <source>
        <dbReference type="ARBA" id="ARBA00022908"/>
    </source>
</evidence>
<accession>A0A1F5BW72</accession>
<feature type="domain" description="Tyr recombinase" evidence="6">
    <location>
        <begin position="108"/>
        <end position="294"/>
    </location>
</feature>
<name>A0A1F5BW72_9BACT</name>
<dbReference type="GO" id="GO:0006310">
    <property type="term" value="P:DNA recombination"/>
    <property type="evidence" value="ECO:0007669"/>
    <property type="project" value="UniProtKB-KW"/>
</dbReference>
<reference evidence="8 9" key="1">
    <citation type="journal article" date="2016" name="Nat. Commun.">
        <title>Thousands of microbial genomes shed light on interconnected biogeochemical processes in an aquifer system.</title>
        <authorList>
            <person name="Anantharaman K."/>
            <person name="Brown C.T."/>
            <person name="Hug L.A."/>
            <person name="Sharon I."/>
            <person name="Castelle C.J."/>
            <person name="Probst A.J."/>
            <person name="Thomas B.C."/>
            <person name="Singh A."/>
            <person name="Wilkins M.J."/>
            <person name="Karaoz U."/>
            <person name="Brodie E.L."/>
            <person name="Williams K.H."/>
            <person name="Hubbard S.S."/>
            <person name="Banfield J.F."/>
        </authorList>
    </citation>
    <scope>NUCLEOTIDE SEQUENCE [LARGE SCALE GENOMIC DNA]</scope>
</reference>
<dbReference type="InterPro" id="IPR002104">
    <property type="entry name" value="Integrase_catalytic"/>
</dbReference>
<dbReference type="SUPFAM" id="SSF47823">
    <property type="entry name" value="lambda integrase-like, N-terminal domain"/>
    <property type="match status" value="1"/>
</dbReference>
<dbReference type="Pfam" id="PF02899">
    <property type="entry name" value="Phage_int_SAM_1"/>
    <property type="match status" value="1"/>
</dbReference>
<organism evidence="8 9">
    <name type="scientific">Candidatus Azambacteria bacterium RIFCSPLOWO2_01_FULL_46_25</name>
    <dbReference type="NCBI Taxonomy" id="1797298"/>
    <lineage>
        <taxon>Bacteria</taxon>
        <taxon>Candidatus Azamiibacteriota</taxon>
    </lineage>
</organism>
<evidence type="ECO:0000256" key="3">
    <source>
        <dbReference type="ARBA" id="ARBA00023125"/>
    </source>
</evidence>
<dbReference type="SUPFAM" id="SSF56349">
    <property type="entry name" value="DNA breaking-rejoining enzymes"/>
    <property type="match status" value="1"/>
</dbReference>
<feature type="domain" description="Core-binding (CB)" evidence="7">
    <location>
        <begin position="1"/>
        <end position="88"/>
    </location>
</feature>
<dbReference type="PROSITE" id="PS51900">
    <property type="entry name" value="CB"/>
    <property type="match status" value="1"/>
</dbReference>
<dbReference type="STRING" id="1797298.A2988_02245"/>
<keyword evidence="3 5" id="KW-0238">DNA-binding</keyword>
<keyword evidence="2" id="KW-0229">DNA integration</keyword>
<dbReference type="AlphaFoldDB" id="A0A1F5BW72"/>
<evidence type="ECO:0000256" key="1">
    <source>
        <dbReference type="ARBA" id="ARBA00008857"/>
    </source>
</evidence>
<comment type="similarity">
    <text evidence="1">Belongs to the 'phage' integrase family.</text>
</comment>
<dbReference type="InterPro" id="IPR013762">
    <property type="entry name" value="Integrase-like_cat_sf"/>
</dbReference>
<proteinExistence type="inferred from homology"/>
<protein>
    <recommendedName>
        <fullName evidence="10">Tyrosine recombinase XerC</fullName>
    </recommendedName>
</protein>
<dbReference type="PROSITE" id="PS51898">
    <property type="entry name" value="TYR_RECOMBINASE"/>
    <property type="match status" value="1"/>
</dbReference>